<name>A0A1Y2F4W9_9BASI</name>
<keyword evidence="4" id="KW-0805">Transcription regulation</keyword>
<keyword evidence="11" id="KW-1185">Reference proteome</keyword>
<feature type="compositionally biased region" description="Basic residues" evidence="8">
    <location>
        <begin position="369"/>
        <end position="384"/>
    </location>
</feature>
<dbReference type="PANTHER" id="PTHR31313">
    <property type="entry name" value="TY1 ENHANCER ACTIVATOR"/>
    <property type="match status" value="1"/>
</dbReference>
<dbReference type="Gene3D" id="4.10.240.10">
    <property type="entry name" value="Zn(2)-C6 fungal-type DNA-binding domain"/>
    <property type="match status" value="1"/>
</dbReference>
<evidence type="ECO:0000256" key="4">
    <source>
        <dbReference type="ARBA" id="ARBA00023015"/>
    </source>
</evidence>
<keyword evidence="7" id="KW-0539">Nucleus</keyword>
<evidence type="ECO:0000256" key="3">
    <source>
        <dbReference type="ARBA" id="ARBA00022833"/>
    </source>
</evidence>
<keyword evidence="2" id="KW-0479">Metal-binding</keyword>
<dbReference type="GO" id="GO:0008270">
    <property type="term" value="F:zinc ion binding"/>
    <property type="evidence" value="ECO:0007669"/>
    <property type="project" value="InterPro"/>
</dbReference>
<evidence type="ECO:0000313" key="10">
    <source>
        <dbReference type="EMBL" id="ORY78911.1"/>
    </source>
</evidence>
<dbReference type="PROSITE" id="PS50048">
    <property type="entry name" value="ZN2_CY6_FUNGAL_2"/>
    <property type="match status" value="1"/>
</dbReference>
<sequence length="416" mass="45219">MQTDAPDVQKPKPIKKAPRAAIACLTCRRKRIKCSGEQPVCSGCAQYSRACEWNLEGDKRKPYTREVVEALQQQIVSLEAQVAALSTSGGPTTGVSPANSGGPLSPPSADTYVLPHSEDPVDGGLATNAHGEVRFYGPGSAMSVLADAAASTEALRAAQHAALTQAAAPQSEFDYAPPPTPPVLAPELQSRLLSNAFGFALAGFQLVDERAFYAQLIQDPSARTQHYSPFMLNVLLGIGCRYLDPAEAFPERSARTRTIRRREEMLSSTLRGITSRGSGTFPRSRLYELSPASASTSSASVATMELRGSTSAALPELQRTVRSALFPCSHLLLRFPRSPLSPVGRCSLLASRFSSFALLSMRLSYSRSSSRHPPPRRKSRRRRRPGYDYGEEGRLLLHLRSRGLLWYAHGETDGYI</sequence>
<dbReference type="PROSITE" id="PS00463">
    <property type="entry name" value="ZN2_CY6_FUNGAL_1"/>
    <property type="match status" value="1"/>
</dbReference>
<dbReference type="Proteomes" id="UP000193467">
    <property type="component" value="Unassembled WGS sequence"/>
</dbReference>
<feature type="region of interest" description="Disordered" evidence="8">
    <location>
        <begin position="86"/>
        <end position="109"/>
    </location>
</feature>
<dbReference type="EMBL" id="MCGR01000028">
    <property type="protein sequence ID" value="ORY78911.1"/>
    <property type="molecule type" value="Genomic_DNA"/>
</dbReference>
<gene>
    <name evidence="10" type="ORF">BCR35DRAFT_100561</name>
</gene>
<dbReference type="AlphaFoldDB" id="A0A1Y2F4W9"/>
<evidence type="ECO:0000256" key="6">
    <source>
        <dbReference type="ARBA" id="ARBA00023163"/>
    </source>
</evidence>
<keyword evidence="3" id="KW-0862">Zinc</keyword>
<dbReference type="InterPro" id="IPR036864">
    <property type="entry name" value="Zn2-C6_fun-type_DNA-bd_sf"/>
</dbReference>
<comment type="caution">
    <text evidence="10">The sequence shown here is derived from an EMBL/GenBank/DDBJ whole genome shotgun (WGS) entry which is preliminary data.</text>
</comment>
<feature type="domain" description="Zn(2)-C6 fungal-type" evidence="9">
    <location>
        <begin position="23"/>
        <end position="53"/>
    </location>
</feature>
<dbReference type="Pfam" id="PF00172">
    <property type="entry name" value="Zn_clus"/>
    <property type="match status" value="1"/>
</dbReference>
<dbReference type="SUPFAM" id="SSF57701">
    <property type="entry name" value="Zn2/Cys6 DNA-binding domain"/>
    <property type="match status" value="1"/>
</dbReference>
<dbReference type="CDD" id="cd00067">
    <property type="entry name" value="GAL4"/>
    <property type="match status" value="1"/>
</dbReference>
<feature type="compositionally biased region" description="Polar residues" evidence="8">
    <location>
        <begin position="86"/>
        <end position="99"/>
    </location>
</feature>
<evidence type="ECO:0000256" key="8">
    <source>
        <dbReference type="SAM" id="MobiDB-lite"/>
    </source>
</evidence>
<dbReference type="GO" id="GO:0000981">
    <property type="term" value="F:DNA-binding transcription factor activity, RNA polymerase II-specific"/>
    <property type="evidence" value="ECO:0007669"/>
    <property type="project" value="InterPro"/>
</dbReference>
<evidence type="ECO:0000256" key="1">
    <source>
        <dbReference type="ARBA" id="ARBA00004123"/>
    </source>
</evidence>
<keyword evidence="5" id="KW-0238">DNA-binding</keyword>
<dbReference type="GO" id="GO:0005634">
    <property type="term" value="C:nucleus"/>
    <property type="evidence" value="ECO:0007669"/>
    <property type="project" value="UniProtKB-SubCell"/>
</dbReference>
<evidence type="ECO:0000256" key="5">
    <source>
        <dbReference type="ARBA" id="ARBA00023125"/>
    </source>
</evidence>
<evidence type="ECO:0000259" key="9">
    <source>
        <dbReference type="PROSITE" id="PS50048"/>
    </source>
</evidence>
<comment type="subcellular location">
    <subcellularLocation>
        <location evidence="1">Nucleus</location>
    </subcellularLocation>
</comment>
<dbReference type="STRING" id="106004.A0A1Y2F4W9"/>
<evidence type="ECO:0000256" key="2">
    <source>
        <dbReference type="ARBA" id="ARBA00022723"/>
    </source>
</evidence>
<organism evidence="10 11">
    <name type="scientific">Leucosporidium creatinivorum</name>
    <dbReference type="NCBI Taxonomy" id="106004"/>
    <lineage>
        <taxon>Eukaryota</taxon>
        <taxon>Fungi</taxon>
        <taxon>Dikarya</taxon>
        <taxon>Basidiomycota</taxon>
        <taxon>Pucciniomycotina</taxon>
        <taxon>Microbotryomycetes</taxon>
        <taxon>Leucosporidiales</taxon>
        <taxon>Leucosporidium</taxon>
    </lineage>
</organism>
<dbReference type="InterPro" id="IPR001138">
    <property type="entry name" value="Zn2Cys6_DnaBD"/>
</dbReference>
<evidence type="ECO:0000256" key="7">
    <source>
        <dbReference type="ARBA" id="ARBA00023242"/>
    </source>
</evidence>
<proteinExistence type="predicted"/>
<dbReference type="PANTHER" id="PTHR31313:SF81">
    <property type="entry name" value="TY1 ENHANCER ACTIVATOR"/>
    <property type="match status" value="1"/>
</dbReference>
<reference evidence="10 11" key="1">
    <citation type="submission" date="2016-07" db="EMBL/GenBank/DDBJ databases">
        <title>Pervasive Adenine N6-methylation of Active Genes in Fungi.</title>
        <authorList>
            <consortium name="DOE Joint Genome Institute"/>
            <person name="Mondo S.J."/>
            <person name="Dannebaum R.O."/>
            <person name="Kuo R.C."/>
            <person name="Labutti K."/>
            <person name="Haridas S."/>
            <person name="Kuo A."/>
            <person name="Salamov A."/>
            <person name="Ahrendt S.R."/>
            <person name="Lipzen A."/>
            <person name="Sullivan W."/>
            <person name="Andreopoulos W.B."/>
            <person name="Clum A."/>
            <person name="Lindquist E."/>
            <person name="Daum C."/>
            <person name="Ramamoorthy G.K."/>
            <person name="Gryganskyi A."/>
            <person name="Culley D."/>
            <person name="Magnuson J.K."/>
            <person name="James T.Y."/>
            <person name="O'Malley M.A."/>
            <person name="Stajich J.E."/>
            <person name="Spatafora J.W."/>
            <person name="Visel A."/>
            <person name="Grigoriev I.V."/>
        </authorList>
    </citation>
    <scope>NUCLEOTIDE SEQUENCE [LARGE SCALE GENOMIC DNA]</scope>
    <source>
        <strain evidence="10 11">62-1032</strain>
    </source>
</reference>
<dbReference type="OrthoDB" id="2154091at2759"/>
<dbReference type="SMART" id="SM00066">
    <property type="entry name" value="GAL4"/>
    <property type="match status" value="1"/>
</dbReference>
<evidence type="ECO:0000313" key="11">
    <source>
        <dbReference type="Proteomes" id="UP000193467"/>
    </source>
</evidence>
<protein>
    <recommendedName>
        <fullName evidence="9">Zn(2)-C6 fungal-type domain-containing protein</fullName>
    </recommendedName>
</protein>
<dbReference type="InterPro" id="IPR051615">
    <property type="entry name" value="Transcr_Regulatory_Elem"/>
</dbReference>
<dbReference type="GO" id="GO:0003677">
    <property type="term" value="F:DNA binding"/>
    <property type="evidence" value="ECO:0007669"/>
    <property type="project" value="UniProtKB-KW"/>
</dbReference>
<accession>A0A1Y2F4W9</accession>
<dbReference type="InParanoid" id="A0A1Y2F4W9"/>
<feature type="region of interest" description="Disordered" evidence="8">
    <location>
        <begin position="366"/>
        <end position="387"/>
    </location>
</feature>
<keyword evidence="6" id="KW-0804">Transcription</keyword>